<evidence type="ECO:0000256" key="3">
    <source>
        <dbReference type="ARBA" id="ARBA00023004"/>
    </source>
</evidence>
<evidence type="ECO:0000313" key="8">
    <source>
        <dbReference type="Proteomes" id="UP000191663"/>
    </source>
</evidence>
<dbReference type="InterPro" id="IPR017900">
    <property type="entry name" value="4Fe4S_Fe_S_CS"/>
</dbReference>
<dbReference type="PROSITE" id="PS00198">
    <property type="entry name" value="4FE4S_FER_1"/>
    <property type="match status" value="2"/>
</dbReference>
<dbReference type="AlphaFoldDB" id="A0A1V4QF23"/>
<dbReference type="GO" id="GO:0051539">
    <property type="term" value="F:4 iron, 4 sulfur cluster binding"/>
    <property type="evidence" value="ECO:0007669"/>
    <property type="project" value="UniProtKB-KW"/>
</dbReference>
<evidence type="ECO:0000313" key="7">
    <source>
        <dbReference type="EMBL" id="OPX17601.1"/>
    </source>
</evidence>
<evidence type="ECO:0000256" key="1">
    <source>
        <dbReference type="ARBA" id="ARBA00022485"/>
    </source>
</evidence>
<dbReference type="GO" id="GO:0046872">
    <property type="term" value="F:metal ion binding"/>
    <property type="evidence" value="ECO:0007669"/>
    <property type="project" value="UniProtKB-KW"/>
</dbReference>
<accession>A0A1V4QF23</accession>
<sequence>MSKRLMLRVNQNKCVGCGLCVENCPIGAITIYLNKARIDPKRCVGCENCLRVCPPQAIEKIGVNEKDSIRMELQNLRQRIDFLKTRLSRYEDMRKKA</sequence>
<feature type="domain" description="4Fe-4S ferredoxin-type" evidence="6">
    <location>
        <begin position="5"/>
        <end position="34"/>
    </location>
</feature>
<dbReference type="PANTHER" id="PTHR43687">
    <property type="entry name" value="ADENYLYLSULFATE REDUCTASE, BETA SUBUNIT"/>
    <property type="match status" value="1"/>
</dbReference>
<keyword evidence="3" id="KW-0408">Iron</keyword>
<dbReference type="PANTHER" id="PTHR43687:SF1">
    <property type="entry name" value="FERREDOXIN III"/>
    <property type="match status" value="1"/>
</dbReference>
<dbReference type="Gene3D" id="3.30.70.20">
    <property type="match status" value="2"/>
</dbReference>
<dbReference type="InterPro" id="IPR017896">
    <property type="entry name" value="4Fe4S_Fe-S-bd"/>
</dbReference>
<keyword evidence="4" id="KW-0411">Iron-sulfur</keyword>
<protein>
    <recommendedName>
        <fullName evidence="6">4Fe-4S ferredoxin-type domain-containing protein</fullName>
    </recommendedName>
</protein>
<feature type="coiled-coil region" evidence="5">
    <location>
        <begin position="66"/>
        <end position="93"/>
    </location>
</feature>
<keyword evidence="1" id="KW-0004">4Fe-4S</keyword>
<name>A0A1V4QF23_UNCW3</name>
<evidence type="ECO:0000259" key="6">
    <source>
        <dbReference type="PROSITE" id="PS51379"/>
    </source>
</evidence>
<dbReference type="SUPFAM" id="SSF54862">
    <property type="entry name" value="4Fe-4S ferredoxins"/>
    <property type="match status" value="1"/>
</dbReference>
<comment type="caution">
    <text evidence="7">The sequence shown here is derived from an EMBL/GenBank/DDBJ whole genome shotgun (WGS) entry which is preliminary data.</text>
</comment>
<keyword evidence="2" id="KW-0479">Metal-binding</keyword>
<feature type="domain" description="4Fe-4S ferredoxin-type" evidence="6">
    <location>
        <begin position="35"/>
        <end position="63"/>
    </location>
</feature>
<gene>
    <name evidence="7" type="ORF">BXT86_05645</name>
</gene>
<evidence type="ECO:0000256" key="2">
    <source>
        <dbReference type="ARBA" id="ARBA00022723"/>
    </source>
</evidence>
<dbReference type="PROSITE" id="PS51379">
    <property type="entry name" value="4FE4S_FER_2"/>
    <property type="match status" value="2"/>
</dbReference>
<reference evidence="8" key="1">
    <citation type="submission" date="2017-01" db="EMBL/GenBank/DDBJ databases">
        <title>Novel pathways for hydrocarbon cycling and metabolic interdependencies in hydrothermal sediment communities.</title>
        <authorList>
            <person name="Dombrowski N."/>
            <person name="Seitz K."/>
            <person name="Teske A."/>
            <person name="Baker B."/>
        </authorList>
    </citation>
    <scope>NUCLEOTIDE SEQUENCE [LARGE SCALE GENOMIC DNA]</scope>
</reference>
<dbReference type="InterPro" id="IPR050572">
    <property type="entry name" value="Fe-S_Ferredoxin"/>
</dbReference>
<dbReference type="Pfam" id="PF12838">
    <property type="entry name" value="Fer4_7"/>
    <property type="match status" value="1"/>
</dbReference>
<dbReference type="Proteomes" id="UP000191663">
    <property type="component" value="Unassembled WGS sequence"/>
</dbReference>
<proteinExistence type="predicted"/>
<keyword evidence="5" id="KW-0175">Coiled coil</keyword>
<dbReference type="EMBL" id="MUKB01000103">
    <property type="protein sequence ID" value="OPX17601.1"/>
    <property type="molecule type" value="Genomic_DNA"/>
</dbReference>
<organism evidence="7 8">
    <name type="scientific">candidate division WOR-3 bacterium 4484_100</name>
    <dbReference type="NCBI Taxonomy" id="1936077"/>
    <lineage>
        <taxon>Bacteria</taxon>
        <taxon>Bacteria division WOR-3</taxon>
    </lineage>
</organism>
<evidence type="ECO:0000256" key="4">
    <source>
        <dbReference type="ARBA" id="ARBA00023014"/>
    </source>
</evidence>
<evidence type="ECO:0000256" key="5">
    <source>
        <dbReference type="SAM" id="Coils"/>
    </source>
</evidence>